<feature type="signal peptide" evidence="1">
    <location>
        <begin position="1"/>
        <end position="20"/>
    </location>
</feature>
<accession>A0A419W8Q8</accession>
<evidence type="ECO:0000313" key="3">
    <source>
        <dbReference type="Proteomes" id="UP000283387"/>
    </source>
</evidence>
<keyword evidence="1" id="KW-0732">Signal</keyword>
<sequence>MKKKILTIFILLALFCTSKAQTGINGLYLNIADFKAGKITEPVDCASGKSAIRVSNFFLSPYVFIRQQNEKIRIPINQVYAFENCDDQIYRIWNEKAYLLRDSSYFNIYEYTSWQTVKVWTSRMTRVRQKQMTNYFISINDSSPIIPLSLTNLLNTVGENSNAGRLIADQFADDKSLLQREGDTFHLNQILIEKSTD</sequence>
<gene>
    <name evidence="2" type="ORF">BC643_2197</name>
</gene>
<dbReference type="EMBL" id="RAPN01000001">
    <property type="protein sequence ID" value="RKD91829.1"/>
    <property type="molecule type" value="Genomic_DNA"/>
</dbReference>
<name>A0A419W8Q8_9BACT</name>
<comment type="caution">
    <text evidence="2">The sequence shown here is derived from an EMBL/GenBank/DDBJ whole genome shotgun (WGS) entry which is preliminary data.</text>
</comment>
<feature type="chain" id="PRO_5019482368" evidence="1">
    <location>
        <begin position="21"/>
        <end position="197"/>
    </location>
</feature>
<keyword evidence="3" id="KW-1185">Reference proteome</keyword>
<dbReference type="OrthoDB" id="946740at2"/>
<protein>
    <submittedName>
        <fullName evidence="2">Uncharacterized protein</fullName>
    </submittedName>
</protein>
<evidence type="ECO:0000313" key="2">
    <source>
        <dbReference type="EMBL" id="RKD91829.1"/>
    </source>
</evidence>
<proteinExistence type="predicted"/>
<dbReference type="Proteomes" id="UP000283387">
    <property type="component" value="Unassembled WGS sequence"/>
</dbReference>
<dbReference type="RefSeq" id="WP_120273098.1">
    <property type="nucleotide sequence ID" value="NZ_RAPN01000001.1"/>
</dbReference>
<dbReference type="AlphaFoldDB" id="A0A419W8Q8"/>
<evidence type="ECO:0000256" key="1">
    <source>
        <dbReference type="SAM" id="SignalP"/>
    </source>
</evidence>
<reference evidence="2 3" key="1">
    <citation type="submission" date="2018-09" db="EMBL/GenBank/DDBJ databases">
        <title>Genomic Encyclopedia of Archaeal and Bacterial Type Strains, Phase II (KMG-II): from individual species to whole genera.</title>
        <authorList>
            <person name="Goeker M."/>
        </authorList>
    </citation>
    <scope>NUCLEOTIDE SEQUENCE [LARGE SCALE GENOMIC DNA]</scope>
    <source>
        <strain evidence="2 3">DSM 27148</strain>
    </source>
</reference>
<organism evidence="2 3">
    <name type="scientific">Mangrovibacterium diazotrophicum</name>
    <dbReference type="NCBI Taxonomy" id="1261403"/>
    <lineage>
        <taxon>Bacteria</taxon>
        <taxon>Pseudomonadati</taxon>
        <taxon>Bacteroidota</taxon>
        <taxon>Bacteroidia</taxon>
        <taxon>Marinilabiliales</taxon>
        <taxon>Prolixibacteraceae</taxon>
        <taxon>Mangrovibacterium</taxon>
    </lineage>
</organism>